<name>A0A448WZ61_9PLAT</name>
<feature type="compositionally biased region" description="Low complexity" evidence="1">
    <location>
        <begin position="203"/>
        <end position="226"/>
    </location>
</feature>
<dbReference type="EMBL" id="CAAALY010064010">
    <property type="protein sequence ID" value="VEL23799.1"/>
    <property type="molecule type" value="Genomic_DNA"/>
</dbReference>
<evidence type="ECO:0000256" key="1">
    <source>
        <dbReference type="SAM" id="MobiDB-lite"/>
    </source>
</evidence>
<dbReference type="OrthoDB" id="6241320at2759"/>
<protein>
    <submittedName>
        <fullName evidence="2">Uncharacterized protein</fullName>
    </submittedName>
</protein>
<comment type="caution">
    <text evidence="2">The sequence shown here is derived from an EMBL/GenBank/DDBJ whole genome shotgun (WGS) entry which is preliminary data.</text>
</comment>
<accession>A0A448WZ61</accession>
<keyword evidence="3" id="KW-1185">Reference proteome</keyword>
<dbReference type="AlphaFoldDB" id="A0A448WZ61"/>
<reference evidence="2" key="1">
    <citation type="submission" date="2018-11" db="EMBL/GenBank/DDBJ databases">
        <authorList>
            <consortium name="Pathogen Informatics"/>
        </authorList>
    </citation>
    <scope>NUCLEOTIDE SEQUENCE</scope>
</reference>
<evidence type="ECO:0000313" key="2">
    <source>
        <dbReference type="EMBL" id="VEL23799.1"/>
    </source>
</evidence>
<dbReference type="Proteomes" id="UP000784294">
    <property type="component" value="Unassembled WGS sequence"/>
</dbReference>
<gene>
    <name evidence="2" type="ORF">PXEA_LOCUS17239</name>
</gene>
<sequence>MMVKSLNSKQDLIKLALMNTFREEFSSLQAENSAFRQERQVLMTELSALRAYQAAFYAVQPYLLPELWERALAQAQVQPQIPAQQSVQNQTQSQQPTQTILASGQVQVQAQPAGVVHIATQSAAQQSAAQNIEANPSIAGHSGLNPHDLVAALGCLTPAQAAAFAAAAASQHQQQQQHHMHQFQPIHQHQDQQQQRHLHHLQQHQQNIQQHQQNIQQHQQNIQQQQQQQQLKNIHLSQQVQLQQQPPVPGIVGGAQVSSHISAGSKQTVDLLIDNQSSVPVSVPSASLVPTMSVSAGNTTSALESAIASALLAHLPAGISLSSSTCPATTTTTSISSTHAIGLDLTGIRHSSACNSDISTHQSLQPPLLPRPSVPLLSNSILLSPPAPRHLSSTSAPPPLPVTPPLMNLFSNTINSAQPPTLPPVSAINTAPCLQPASCPAHSENHT</sequence>
<proteinExistence type="predicted"/>
<feature type="compositionally biased region" description="Low complexity" evidence="1">
    <location>
        <begin position="167"/>
        <end position="195"/>
    </location>
</feature>
<feature type="region of interest" description="Disordered" evidence="1">
    <location>
        <begin position="167"/>
        <end position="226"/>
    </location>
</feature>
<evidence type="ECO:0000313" key="3">
    <source>
        <dbReference type="Proteomes" id="UP000784294"/>
    </source>
</evidence>
<organism evidence="2 3">
    <name type="scientific">Protopolystoma xenopodis</name>
    <dbReference type="NCBI Taxonomy" id="117903"/>
    <lineage>
        <taxon>Eukaryota</taxon>
        <taxon>Metazoa</taxon>
        <taxon>Spiralia</taxon>
        <taxon>Lophotrochozoa</taxon>
        <taxon>Platyhelminthes</taxon>
        <taxon>Monogenea</taxon>
        <taxon>Polyopisthocotylea</taxon>
        <taxon>Polystomatidea</taxon>
        <taxon>Polystomatidae</taxon>
        <taxon>Protopolystoma</taxon>
    </lineage>
</organism>